<accession>A0AAE1Y3C2</accession>
<keyword evidence="1" id="KW-0862">Zinc</keyword>
<keyword evidence="1" id="KW-0479">Metal-binding</keyword>
<dbReference type="AlphaFoldDB" id="A0AAE1Y3C2"/>
<dbReference type="Pfam" id="PF14392">
    <property type="entry name" value="zf-CCHC_4"/>
    <property type="match status" value="1"/>
</dbReference>
<dbReference type="InterPro" id="IPR025836">
    <property type="entry name" value="Zn_knuckle_CX2CX4HX4C"/>
</dbReference>
<sequence>MNYDVRDITWFETIRIRVNINVMLPLKQALRLQLKNGEECVIRFSYERLPNFCYLCGKLGHISRLCDLRFQDGFVDPGDSAPYGAWLRTSGPYKNISSPVRPTYVWNASSATRVSSARSLRH</sequence>
<comment type="caution">
    <text evidence="3">The sequence shown here is derived from an EMBL/GenBank/DDBJ whole genome shotgun (WGS) entry which is preliminary data.</text>
</comment>
<reference evidence="3" key="1">
    <citation type="submission" date="2020-06" db="EMBL/GenBank/DDBJ databases">
        <authorList>
            <person name="Li T."/>
            <person name="Hu X."/>
            <person name="Zhang T."/>
            <person name="Song X."/>
            <person name="Zhang H."/>
            <person name="Dai N."/>
            <person name="Sheng W."/>
            <person name="Hou X."/>
            <person name="Wei L."/>
        </authorList>
    </citation>
    <scope>NUCLEOTIDE SEQUENCE</scope>
    <source>
        <strain evidence="3">3651</strain>
        <tissue evidence="3">Leaf</tissue>
    </source>
</reference>
<evidence type="ECO:0000313" key="4">
    <source>
        <dbReference type="Proteomes" id="UP001293254"/>
    </source>
</evidence>
<dbReference type="InterPro" id="IPR001878">
    <property type="entry name" value="Znf_CCHC"/>
</dbReference>
<gene>
    <name evidence="3" type="ORF">Salat_1867600</name>
</gene>
<evidence type="ECO:0000259" key="2">
    <source>
        <dbReference type="PROSITE" id="PS50158"/>
    </source>
</evidence>
<dbReference type="GO" id="GO:0008270">
    <property type="term" value="F:zinc ion binding"/>
    <property type="evidence" value="ECO:0007669"/>
    <property type="project" value="UniProtKB-KW"/>
</dbReference>
<name>A0AAE1Y3C2_9LAMI</name>
<reference evidence="3" key="2">
    <citation type="journal article" date="2024" name="Plant">
        <title>Genomic evolution and insights into agronomic trait innovations of Sesamum species.</title>
        <authorList>
            <person name="Miao H."/>
            <person name="Wang L."/>
            <person name="Qu L."/>
            <person name="Liu H."/>
            <person name="Sun Y."/>
            <person name="Le M."/>
            <person name="Wang Q."/>
            <person name="Wei S."/>
            <person name="Zheng Y."/>
            <person name="Lin W."/>
            <person name="Duan Y."/>
            <person name="Cao H."/>
            <person name="Xiong S."/>
            <person name="Wang X."/>
            <person name="Wei L."/>
            <person name="Li C."/>
            <person name="Ma Q."/>
            <person name="Ju M."/>
            <person name="Zhao R."/>
            <person name="Li G."/>
            <person name="Mu C."/>
            <person name="Tian Q."/>
            <person name="Mei H."/>
            <person name="Zhang T."/>
            <person name="Gao T."/>
            <person name="Zhang H."/>
        </authorList>
    </citation>
    <scope>NUCLEOTIDE SEQUENCE</scope>
    <source>
        <strain evidence="3">3651</strain>
    </source>
</reference>
<dbReference type="GO" id="GO:0003676">
    <property type="term" value="F:nucleic acid binding"/>
    <property type="evidence" value="ECO:0007669"/>
    <property type="project" value="InterPro"/>
</dbReference>
<evidence type="ECO:0000313" key="3">
    <source>
        <dbReference type="EMBL" id="KAK4422850.1"/>
    </source>
</evidence>
<organism evidence="3 4">
    <name type="scientific">Sesamum alatum</name>
    <dbReference type="NCBI Taxonomy" id="300844"/>
    <lineage>
        <taxon>Eukaryota</taxon>
        <taxon>Viridiplantae</taxon>
        <taxon>Streptophyta</taxon>
        <taxon>Embryophyta</taxon>
        <taxon>Tracheophyta</taxon>
        <taxon>Spermatophyta</taxon>
        <taxon>Magnoliopsida</taxon>
        <taxon>eudicotyledons</taxon>
        <taxon>Gunneridae</taxon>
        <taxon>Pentapetalae</taxon>
        <taxon>asterids</taxon>
        <taxon>lamiids</taxon>
        <taxon>Lamiales</taxon>
        <taxon>Pedaliaceae</taxon>
        <taxon>Sesamum</taxon>
    </lineage>
</organism>
<feature type="domain" description="CCHC-type" evidence="2">
    <location>
        <begin position="53"/>
        <end position="66"/>
    </location>
</feature>
<dbReference type="Proteomes" id="UP001293254">
    <property type="component" value="Unassembled WGS sequence"/>
</dbReference>
<keyword evidence="4" id="KW-1185">Reference proteome</keyword>
<dbReference type="PROSITE" id="PS50158">
    <property type="entry name" value="ZF_CCHC"/>
    <property type="match status" value="1"/>
</dbReference>
<proteinExistence type="predicted"/>
<protein>
    <recommendedName>
        <fullName evidence="2">CCHC-type domain-containing protein</fullName>
    </recommendedName>
</protein>
<keyword evidence="1" id="KW-0863">Zinc-finger</keyword>
<evidence type="ECO:0000256" key="1">
    <source>
        <dbReference type="PROSITE-ProRule" id="PRU00047"/>
    </source>
</evidence>
<dbReference type="EMBL" id="JACGWO010000007">
    <property type="protein sequence ID" value="KAK4422850.1"/>
    <property type="molecule type" value="Genomic_DNA"/>
</dbReference>